<dbReference type="EMBL" id="DYYG01000037">
    <property type="protein sequence ID" value="HJE24687.1"/>
    <property type="molecule type" value="Genomic_DNA"/>
</dbReference>
<organism evidence="1 2">
    <name type="scientific">Methylorubrum populi</name>
    <dbReference type="NCBI Taxonomy" id="223967"/>
    <lineage>
        <taxon>Bacteria</taxon>
        <taxon>Pseudomonadati</taxon>
        <taxon>Pseudomonadota</taxon>
        <taxon>Alphaproteobacteria</taxon>
        <taxon>Hyphomicrobiales</taxon>
        <taxon>Methylobacteriaceae</taxon>
        <taxon>Methylorubrum</taxon>
    </lineage>
</organism>
<proteinExistence type="predicted"/>
<name>A0A921E468_9HYPH</name>
<reference evidence="1" key="1">
    <citation type="journal article" date="2021" name="PeerJ">
        <title>Extensive microbial diversity within the chicken gut microbiome revealed by metagenomics and culture.</title>
        <authorList>
            <person name="Gilroy R."/>
            <person name="Ravi A."/>
            <person name="Getino M."/>
            <person name="Pursley I."/>
            <person name="Horton D.L."/>
            <person name="Alikhan N.F."/>
            <person name="Baker D."/>
            <person name="Gharbi K."/>
            <person name="Hall N."/>
            <person name="Watson M."/>
            <person name="Adriaenssens E.M."/>
            <person name="Foster-Nyarko E."/>
            <person name="Jarju S."/>
            <person name="Secka A."/>
            <person name="Antonio M."/>
            <person name="Oren A."/>
            <person name="Chaudhuri R.R."/>
            <person name="La Ragione R."/>
            <person name="Hildebrand F."/>
            <person name="Pallen M.J."/>
        </authorList>
    </citation>
    <scope>NUCLEOTIDE SEQUENCE</scope>
    <source>
        <strain evidence="1">316</strain>
    </source>
</reference>
<reference evidence="1" key="2">
    <citation type="submission" date="2021-09" db="EMBL/GenBank/DDBJ databases">
        <authorList>
            <person name="Gilroy R."/>
        </authorList>
    </citation>
    <scope>NUCLEOTIDE SEQUENCE</scope>
    <source>
        <strain evidence="1">316</strain>
    </source>
</reference>
<sequence>MSAQSPLARILGLATGLLRRAVIGRVPKLFDAAYYRERNPGVARSGLDPFLHYAWIGARRDRNPNADFDTAFYRRQSGRTRLDPLRHYLQVGAAQGLDPSPAFSTSLYLARYPDVVAAGINPLLHFRNDGRTEGREAAPSPIEPDRLRALDGVAEDHILTLPEAEGGRFALTLLRHGPLDPQASFAPRLCLQLCLDGVEYDALLDAVRAFEAGGQEAVALEIDTGAGPHPPMPTQLLAFERCFLTCSGDGRLLSLRYAELRVWDLRLKRPGVAALFPGGILSARSLAKGEGWPAL</sequence>
<comment type="caution">
    <text evidence="1">The sequence shown here is derived from an EMBL/GenBank/DDBJ whole genome shotgun (WGS) entry which is preliminary data.</text>
</comment>
<accession>A0A921E468</accession>
<gene>
    <name evidence="1" type="ORF">K8W01_13595</name>
</gene>
<evidence type="ECO:0000313" key="1">
    <source>
        <dbReference type="EMBL" id="HJE24687.1"/>
    </source>
</evidence>
<evidence type="ECO:0000313" key="2">
    <source>
        <dbReference type="Proteomes" id="UP000742631"/>
    </source>
</evidence>
<dbReference type="AlphaFoldDB" id="A0A921E468"/>
<dbReference type="Proteomes" id="UP000742631">
    <property type="component" value="Unassembled WGS sequence"/>
</dbReference>
<protein>
    <submittedName>
        <fullName evidence="1">Uncharacterized protein</fullName>
    </submittedName>
</protein>